<organism evidence="2 3">
    <name type="scientific">Dendrothele bispora (strain CBS 962.96)</name>
    <dbReference type="NCBI Taxonomy" id="1314807"/>
    <lineage>
        <taxon>Eukaryota</taxon>
        <taxon>Fungi</taxon>
        <taxon>Dikarya</taxon>
        <taxon>Basidiomycota</taxon>
        <taxon>Agaricomycotina</taxon>
        <taxon>Agaricomycetes</taxon>
        <taxon>Agaricomycetidae</taxon>
        <taxon>Agaricales</taxon>
        <taxon>Agaricales incertae sedis</taxon>
        <taxon>Dendrothele</taxon>
    </lineage>
</organism>
<evidence type="ECO:0000313" key="1">
    <source>
        <dbReference type="EMBL" id="THU83395.1"/>
    </source>
</evidence>
<dbReference type="Proteomes" id="UP000297245">
    <property type="component" value="Unassembled WGS sequence"/>
</dbReference>
<keyword evidence="3" id="KW-1185">Reference proteome</keyword>
<sequence length="57" mass="6980">RFIYMMFLAIDACFRLKRKQISSWNRDPSLQDGWAYFVENKPFLDWIESMKDQKEVS</sequence>
<evidence type="ECO:0000313" key="2">
    <source>
        <dbReference type="EMBL" id="THU99827.1"/>
    </source>
</evidence>
<dbReference type="Pfam" id="PF18758">
    <property type="entry name" value="KDZ"/>
    <property type="match status" value="1"/>
</dbReference>
<feature type="non-terminal residue" evidence="2">
    <location>
        <position position="57"/>
    </location>
</feature>
<protein>
    <submittedName>
        <fullName evidence="2">Uncharacterized protein</fullName>
    </submittedName>
</protein>
<accession>A0A4S8MBG5</accession>
<dbReference type="EMBL" id="ML179113">
    <property type="protein sequence ID" value="THU99827.1"/>
    <property type="molecule type" value="Genomic_DNA"/>
</dbReference>
<dbReference type="EMBL" id="ML179665">
    <property type="protein sequence ID" value="THU83395.1"/>
    <property type="molecule type" value="Genomic_DNA"/>
</dbReference>
<feature type="non-terminal residue" evidence="2">
    <location>
        <position position="1"/>
    </location>
</feature>
<proteinExistence type="predicted"/>
<dbReference type="OrthoDB" id="3235114at2759"/>
<name>A0A4S8MBG5_DENBC</name>
<gene>
    <name evidence="2" type="ORF">K435DRAFT_555985</name>
    <name evidence="1" type="ORF">K435DRAFT_608682</name>
</gene>
<reference evidence="2 3" key="1">
    <citation type="journal article" date="2019" name="Nat. Ecol. Evol.">
        <title>Megaphylogeny resolves global patterns of mushroom evolution.</title>
        <authorList>
            <person name="Varga T."/>
            <person name="Krizsan K."/>
            <person name="Foldi C."/>
            <person name="Dima B."/>
            <person name="Sanchez-Garcia M."/>
            <person name="Sanchez-Ramirez S."/>
            <person name="Szollosi G.J."/>
            <person name="Szarkandi J.G."/>
            <person name="Papp V."/>
            <person name="Albert L."/>
            <person name="Andreopoulos W."/>
            <person name="Angelini C."/>
            <person name="Antonin V."/>
            <person name="Barry K.W."/>
            <person name="Bougher N.L."/>
            <person name="Buchanan P."/>
            <person name="Buyck B."/>
            <person name="Bense V."/>
            <person name="Catcheside P."/>
            <person name="Chovatia M."/>
            <person name="Cooper J."/>
            <person name="Damon W."/>
            <person name="Desjardin D."/>
            <person name="Finy P."/>
            <person name="Geml J."/>
            <person name="Haridas S."/>
            <person name="Hughes K."/>
            <person name="Justo A."/>
            <person name="Karasinski D."/>
            <person name="Kautmanova I."/>
            <person name="Kiss B."/>
            <person name="Kocsube S."/>
            <person name="Kotiranta H."/>
            <person name="LaButti K.M."/>
            <person name="Lechner B.E."/>
            <person name="Liimatainen K."/>
            <person name="Lipzen A."/>
            <person name="Lukacs Z."/>
            <person name="Mihaltcheva S."/>
            <person name="Morgado L.N."/>
            <person name="Niskanen T."/>
            <person name="Noordeloos M.E."/>
            <person name="Ohm R.A."/>
            <person name="Ortiz-Santana B."/>
            <person name="Ovrebo C."/>
            <person name="Racz N."/>
            <person name="Riley R."/>
            <person name="Savchenko A."/>
            <person name="Shiryaev A."/>
            <person name="Soop K."/>
            <person name="Spirin V."/>
            <person name="Szebenyi C."/>
            <person name="Tomsovsky M."/>
            <person name="Tulloss R.E."/>
            <person name="Uehling J."/>
            <person name="Grigoriev I.V."/>
            <person name="Vagvolgyi C."/>
            <person name="Papp T."/>
            <person name="Martin F.M."/>
            <person name="Miettinen O."/>
            <person name="Hibbett D.S."/>
            <person name="Nagy L.G."/>
        </authorList>
    </citation>
    <scope>NUCLEOTIDE SEQUENCE [LARGE SCALE GENOMIC DNA]</scope>
    <source>
        <strain evidence="2 3">CBS 962.96</strain>
    </source>
</reference>
<dbReference type="InterPro" id="IPR040521">
    <property type="entry name" value="KDZ"/>
</dbReference>
<dbReference type="AlphaFoldDB" id="A0A4S8MBG5"/>
<evidence type="ECO:0000313" key="3">
    <source>
        <dbReference type="Proteomes" id="UP000297245"/>
    </source>
</evidence>